<reference evidence="1 2" key="1">
    <citation type="submission" date="2013-05" db="EMBL/GenBank/DDBJ databases">
        <title>Genome assembly of Chondromyces apiculatus DSM 436.</title>
        <authorList>
            <person name="Sharma G."/>
            <person name="Khatri I."/>
            <person name="Kaur C."/>
            <person name="Mayilraj S."/>
            <person name="Subramanian S."/>
        </authorList>
    </citation>
    <scope>NUCLEOTIDE SEQUENCE [LARGE SCALE GENOMIC DNA]</scope>
    <source>
        <strain evidence="1 2">DSM 436</strain>
    </source>
</reference>
<accession>A0A017SV13</accession>
<dbReference type="eggNOG" id="COG1716">
    <property type="taxonomic scope" value="Bacteria"/>
</dbReference>
<dbReference type="STRING" id="1192034.CAP_8927"/>
<dbReference type="AlphaFoldDB" id="A0A017SV13"/>
<evidence type="ECO:0000313" key="2">
    <source>
        <dbReference type="Proteomes" id="UP000019678"/>
    </source>
</evidence>
<evidence type="ECO:0000313" key="1">
    <source>
        <dbReference type="EMBL" id="EYF00838.1"/>
    </source>
</evidence>
<organism evidence="1 2">
    <name type="scientific">Chondromyces apiculatus DSM 436</name>
    <dbReference type="NCBI Taxonomy" id="1192034"/>
    <lineage>
        <taxon>Bacteria</taxon>
        <taxon>Pseudomonadati</taxon>
        <taxon>Myxococcota</taxon>
        <taxon>Polyangia</taxon>
        <taxon>Polyangiales</taxon>
        <taxon>Polyangiaceae</taxon>
        <taxon>Chondromyces</taxon>
    </lineage>
</organism>
<keyword evidence="2" id="KW-1185">Reference proteome</keyword>
<dbReference type="NCBIfam" id="NF033768">
    <property type="entry name" value="myxo_SS_tail"/>
    <property type="match status" value="1"/>
</dbReference>
<dbReference type="InterPro" id="IPR049806">
    <property type="entry name" value="MasK-like_C"/>
</dbReference>
<comment type="caution">
    <text evidence="1">The sequence shown here is derived from an EMBL/GenBank/DDBJ whole genome shotgun (WGS) entry which is preliminary data.</text>
</comment>
<protein>
    <recommendedName>
        <fullName evidence="3">TonB C-terminal domain-containing protein</fullName>
    </recommendedName>
</protein>
<dbReference type="Proteomes" id="UP000019678">
    <property type="component" value="Unassembled WGS sequence"/>
</dbReference>
<dbReference type="EMBL" id="ASRX01000096">
    <property type="protein sequence ID" value="EYF00838.1"/>
    <property type="molecule type" value="Genomic_DNA"/>
</dbReference>
<sequence>MCCYTPPSYFITRVRAKHDAFRACYNAALQRRPDLRGRIAARFVLEEDGTVTRACDAGSDLDDPEMLACVLRVFTTLTFDPYVIGDPCPAVTVNYPLAFSPEP</sequence>
<gene>
    <name evidence="1" type="ORF">CAP_8927</name>
</gene>
<evidence type="ECO:0008006" key="3">
    <source>
        <dbReference type="Google" id="ProtNLM"/>
    </source>
</evidence>
<proteinExistence type="predicted"/>
<name>A0A017SV13_9BACT</name>